<dbReference type="EC" id="3.6.1.-" evidence="6"/>
<protein>
    <recommendedName>
        <fullName evidence="4 6">Phosphatase NudJ</fullName>
        <ecNumber evidence="6">3.6.1.-</ecNumber>
    </recommendedName>
</protein>
<dbReference type="GO" id="GO:0017110">
    <property type="term" value="F:nucleoside diphosphate phosphatase activity"/>
    <property type="evidence" value="ECO:0007669"/>
    <property type="project" value="InterPro"/>
</dbReference>
<sequence>MTAERWTPHATVATIVTRGDDFLMVEEMSNGARVINQPAGHIEKDEAVIDAAVRETLEETGWEVKPTALLGFYTYTAPANGVTYHRYCLIAEAIREVPDAELDEGIIGPSWMSIEELRGATNLRSPMVLTCAEDYLSRKHYPLDLIIEHP</sequence>
<dbReference type="AlphaFoldDB" id="A0A1N7PYQ3"/>
<dbReference type="PROSITE" id="PS51462">
    <property type="entry name" value="NUDIX"/>
    <property type="match status" value="1"/>
</dbReference>
<accession>A0A1N7PYQ3</accession>
<evidence type="ECO:0000256" key="3">
    <source>
        <dbReference type="ARBA" id="ARBA00011245"/>
    </source>
</evidence>
<dbReference type="Gene3D" id="3.90.79.10">
    <property type="entry name" value="Nucleoside Triphosphate Pyrophosphohydrolase"/>
    <property type="match status" value="1"/>
</dbReference>
<dbReference type="PROSITE" id="PS00893">
    <property type="entry name" value="NUDIX_BOX"/>
    <property type="match status" value="1"/>
</dbReference>
<dbReference type="InterPro" id="IPR000086">
    <property type="entry name" value="NUDIX_hydrolase_dom"/>
</dbReference>
<dbReference type="GO" id="GO:0004787">
    <property type="term" value="F:thiamine diphosphate phosphatase activity"/>
    <property type="evidence" value="ECO:0007669"/>
    <property type="project" value="InterPro"/>
</dbReference>
<evidence type="ECO:0000256" key="2">
    <source>
        <dbReference type="ARBA" id="ARBA00007608"/>
    </source>
</evidence>
<comment type="similarity">
    <text evidence="2 6">Belongs to the Nudix hydrolase family. NudJ subfamily.</text>
</comment>
<keyword evidence="9" id="KW-1185">Reference proteome</keyword>
<dbReference type="GO" id="GO:0017111">
    <property type="term" value="F:ribonucleoside triphosphate phosphatase activity"/>
    <property type="evidence" value="ECO:0007669"/>
    <property type="project" value="InterPro"/>
</dbReference>
<evidence type="ECO:0000259" key="7">
    <source>
        <dbReference type="PROSITE" id="PS51462"/>
    </source>
</evidence>
<dbReference type="RefSeq" id="WP_076517737.1">
    <property type="nucleotide sequence ID" value="NZ_FTOH01000012.1"/>
</dbReference>
<dbReference type="EMBL" id="FTOH01000012">
    <property type="protein sequence ID" value="SIT15783.1"/>
    <property type="molecule type" value="Genomic_DNA"/>
</dbReference>
<evidence type="ECO:0000256" key="1">
    <source>
        <dbReference type="ARBA" id="ARBA00001946"/>
    </source>
</evidence>
<comment type="subunit">
    <text evidence="3 6">Monomer.</text>
</comment>
<dbReference type="PANTHER" id="PTHR43222:SF11">
    <property type="entry name" value="PHOSPHATASE NUDJ"/>
    <property type="match status" value="1"/>
</dbReference>
<keyword evidence="6" id="KW-0460">Magnesium</keyword>
<dbReference type="CDD" id="cd03675">
    <property type="entry name" value="NUDIX_Hydrolase"/>
    <property type="match status" value="1"/>
</dbReference>
<dbReference type="Pfam" id="PF00293">
    <property type="entry name" value="NUDIX"/>
    <property type="match status" value="1"/>
</dbReference>
<dbReference type="OrthoDB" id="8594221at2"/>
<dbReference type="Proteomes" id="UP000185639">
    <property type="component" value="Unassembled WGS sequence"/>
</dbReference>
<name>A0A1N7PYQ3_9GAMM</name>
<dbReference type="PANTHER" id="PTHR43222">
    <property type="entry name" value="NUDIX HYDROLASE 23"/>
    <property type="match status" value="1"/>
</dbReference>
<dbReference type="SUPFAM" id="SSF55811">
    <property type="entry name" value="Nudix"/>
    <property type="match status" value="1"/>
</dbReference>
<proteinExistence type="inferred from homology"/>
<dbReference type="InterPro" id="IPR020084">
    <property type="entry name" value="NUDIX_hydrolase_CS"/>
</dbReference>
<evidence type="ECO:0000256" key="5">
    <source>
        <dbReference type="ARBA" id="ARBA00022801"/>
    </source>
</evidence>
<organism evidence="8 9">
    <name type="scientific">Thalassolituus maritimus</name>
    <dbReference type="NCBI Taxonomy" id="484498"/>
    <lineage>
        <taxon>Bacteria</taxon>
        <taxon>Pseudomonadati</taxon>
        <taxon>Pseudomonadota</taxon>
        <taxon>Gammaproteobacteria</taxon>
        <taxon>Oceanospirillales</taxon>
        <taxon>Oceanospirillaceae</taxon>
        <taxon>Thalassolituus</taxon>
    </lineage>
</organism>
<feature type="domain" description="Nudix hydrolase" evidence="7">
    <location>
        <begin position="7"/>
        <end position="133"/>
    </location>
</feature>
<reference evidence="9" key="1">
    <citation type="submission" date="2017-01" db="EMBL/GenBank/DDBJ databases">
        <authorList>
            <person name="Varghese N."/>
            <person name="Submissions S."/>
        </authorList>
    </citation>
    <scope>NUCLEOTIDE SEQUENCE [LARGE SCALE GENOMIC DNA]</scope>
    <source>
        <strain evidence="9">DSM 24913</strain>
    </source>
</reference>
<evidence type="ECO:0000256" key="6">
    <source>
        <dbReference type="RuleBase" id="RU364043"/>
    </source>
</evidence>
<evidence type="ECO:0000313" key="8">
    <source>
        <dbReference type="EMBL" id="SIT15783.1"/>
    </source>
</evidence>
<dbReference type="STRING" id="484498.SAMN05421686_11249"/>
<dbReference type="InterPro" id="IPR033713">
    <property type="entry name" value="NudJ"/>
</dbReference>
<dbReference type="InterPro" id="IPR015797">
    <property type="entry name" value="NUDIX_hydrolase-like_dom_sf"/>
</dbReference>
<evidence type="ECO:0000313" key="9">
    <source>
        <dbReference type="Proteomes" id="UP000185639"/>
    </source>
</evidence>
<comment type="cofactor">
    <cofactor evidence="1 6">
        <name>Mg(2+)</name>
        <dbReference type="ChEBI" id="CHEBI:18420"/>
    </cofactor>
</comment>
<keyword evidence="5 6" id="KW-0378">Hydrolase</keyword>
<gene>
    <name evidence="6" type="primary">nudJ</name>
    <name evidence="8" type="ORF">SAMN05421686_11249</name>
</gene>
<evidence type="ECO:0000256" key="4">
    <source>
        <dbReference type="ARBA" id="ARBA00015552"/>
    </source>
</evidence>